<feature type="transmembrane region" description="Helical" evidence="10">
    <location>
        <begin position="223"/>
        <end position="243"/>
    </location>
</feature>
<feature type="transmembrane region" description="Helical" evidence="10">
    <location>
        <begin position="155"/>
        <end position="177"/>
    </location>
</feature>
<dbReference type="NCBIfam" id="TIGR00836">
    <property type="entry name" value="amt"/>
    <property type="match status" value="1"/>
</dbReference>
<dbReference type="InterPro" id="IPR018047">
    <property type="entry name" value="Ammonium_transpt_CS"/>
</dbReference>
<evidence type="ECO:0000256" key="2">
    <source>
        <dbReference type="ARBA" id="ARBA00005887"/>
    </source>
</evidence>
<evidence type="ECO:0000256" key="8">
    <source>
        <dbReference type="ARBA" id="ARBA00023177"/>
    </source>
</evidence>
<accession>A0A1B4XDW9</accession>
<dbReference type="Proteomes" id="UP000243180">
    <property type="component" value="Chromosome"/>
</dbReference>
<dbReference type="PANTHER" id="PTHR43029">
    <property type="entry name" value="AMMONIUM TRANSPORTER MEP2"/>
    <property type="match status" value="1"/>
</dbReference>
<protein>
    <recommendedName>
        <fullName evidence="9 10">Ammonium transporter</fullName>
    </recommendedName>
</protein>
<gene>
    <name evidence="13" type="ORF">SCL_0677</name>
</gene>
<dbReference type="EMBL" id="AP014879">
    <property type="protein sequence ID" value="BAV32999.1"/>
    <property type="molecule type" value="Genomic_DNA"/>
</dbReference>
<feature type="transmembrane region" description="Helical" evidence="10">
    <location>
        <begin position="127"/>
        <end position="148"/>
    </location>
</feature>
<evidence type="ECO:0000256" key="3">
    <source>
        <dbReference type="ARBA" id="ARBA00022448"/>
    </source>
</evidence>
<keyword evidence="8 10" id="KW-0924">Ammonia transport</keyword>
<proteinExistence type="inferred from homology"/>
<evidence type="ECO:0000256" key="11">
    <source>
        <dbReference type="SAM" id="SignalP"/>
    </source>
</evidence>
<evidence type="ECO:0000259" key="12">
    <source>
        <dbReference type="Pfam" id="PF00909"/>
    </source>
</evidence>
<evidence type="ECO:0000256" key="7">
    <source>
        <dbReference type="ARBA" id="ARBA00023136"/>
    </source>
</evidence>
<keyword evidence="5 10" id="KW-0812">Transmembrane</keyword>
<feature type="transmembrane region" description="Helical" evidence="10">
    <location>
        <begin position="69"/>
        <end position="92"/>
    </location>
</feature>
<dbReference type="InParanoid" id="A0A1B4XDW9"/>
<dbReference type="FunCoup" id="A0A1B4XDW9">
    <property type="interactions" value="256"/>
</dbReference>
<dbReference type="GO" id="GO:0008519">
    <property type="term" value="F:ammonium channel activity"/>
    <property type="evidence" value="ECO:0007669"/>
    <property type="project" value="InterPro"/>
</dbReference>
<evidence type="ECO:0000256" key="9">
    <source>
        <dbReference type="ARBA" id="ARBA00050025"/>
    </source>
</evidence>
<dbReference type="InterPro" id="IPR001905">
    <property type="entry name" value="Ammonium_transpt"/>
</dbReference>
<dbReference type="Pfam" id="PF00909">
    <property type="entry name" value="Ammonium_transp"/>
    <property type="match status" value="1"/>
</dbReference>
<keyword evidence="11" id="KW-0732">Signal</keyword>
<dbReference type="RefSeq" id="WP_096361816.1">
    <property type="nucleotide sequence ID" value="NZ_AP014879.1"/>
</dbReference>
<evidence type="ECO:0000313" key="14">
    <source>
        <dbReference type="Proteomes" id="UP000243180"/>
    </source>
</evidence>
<comment type="similarity">
    <text evidence="2 10">Belongs to the ammonia transporter channel (TC 1.A.11.2) family.</text>
</comment>
<feature type="signal peptide" evidence="11">
    <location>
        <begin position="1"/>
        <end position="24"/>
    </location>
</feature>
<dbReference type="KEGG" id="slim:SCL_0677"/>
<reference evidence="13 14" key="1">
    <citation type="submission" date="2015-05" db="EMBL/GenBank/DDBJ databases">
        <title>Complete genome sequence of a sulfur-oxidizing gammaproteobacterium strain HA5.</title>
        <authorList>
            <person name="Miura A."/>
            <person name="Kojima H."/>
            <person name="Fukui M."/>
        </authorList>
    </citation>
    <scope>NUCLEOTIDE SEQUENCE [LARGE SCALE GENOMIC DNA]</scope>
    <source>
        <strain evidence="13 14">HA5</strain>
    </source>
</reference>
<organism evidence="13 14">
    <name type="scientific">Sulfuricaulis limicola</name>
    <dbReference type="NCBI Taxonomy" id="1620215"/>
    <lineage>
        <taxon>Bacteria</taxon>
        <taxon>Pseudomonadati</taxon>
        <taxon>Pseudomonadota</taxon>
        <taxon>Gammaproteobacteria</taxon>
        <taxon>Acidiferrobacterales</taxon>
        <taxon>Acidiferrobacteraceae</taxon>
        <taxon>Sulfuricaulis</taxon>
    </lineage>
</organism>
<feature type="transmembrane region" description="Helical" evidence="10">
    <location>
        <begin position="310"/>
        <end position="330"/>
    </location>
</feature>
<name>A0A1B4XDW9_9GAMM</name>
<dbReference type="PANTHER" id="PTHR43029:SF10">
    <property type="entry name" value="AMMONIUM TRANSPORTER MEP2"/>
    <property type="match status" value="1"/>
</dbReference>
<keyword evidence="4" id="KW-1003">Cell membrane</keyword>
<keyword evidence="7 10" id="KW-0472">Membrane</keyword>
<keyword evidence="14" id="KW-1185">Reference proteome</keyword>
<keyword evidence="6 10" id="KW-1133">Transmembrane helix</keyword>
<comment type="subcellular location">
    <subcellularLocation>
        <location evidence="1 10">Cell membrane</location>
        <topology evidence="1 10">Multi-pass membrane protein</topology>
    </subcellularLocation>
</comment>
<keyword evidence="3 10" id="KW-0813">Transport</keyword>
<dbReference type="SUPFAM" id="SSF111352">
    <property type="entry name" value="Ammonium transporter"/>
    <property type="match status" value="1"/>
</dbReference>
<dbReference type="AlphaFoldDB" id="A0A1B4XDW9"/>
<evidence type="ECO:0000256" key="6">
    <source>
        <dbReference type="ARBA" id="ARBA00022989"/>
    </source>
</evidence>
<evidence type="ECO:0000256" key="1">
    <source>
        <dbReference type="ARBA" id="ARBA00004651"/>
    </source>
</evidence>
<dbReference type="InterPro" id="IPR024041">
    <property type="entry name" value="NH4_transpt_AmtB-like_dom"/>
</dbReference>
<evidence type="ECO:0000313" key="13">
    <source>
        <dbReference type="EMBL" id="BAV32999.1"/>
    </source>
</evidence>
<dbReference type="FunFam" id="1.10.3430.10:FF:000007">
    <property type="entry name" value="Ammonium transporter"/>
    <property type="match status" value="1"/>
</dbReference>
<feature type="transmembrane region" description="Helical" evidence="10">
    <location>
        <begin position="255"/>
        <end position="274"/>
    </location>
</feature>
<feature type="transmembrane region" description="Helical" evidence="10">
    <location>
        <begin position="34"/>
        <end position="57"/>
    </location>
</feature>
<evidence type="ECO:0000256" key="5">
    <source>
        <dbReference type="ARBA" id="ARBA00022692"/>
    </source>
</evidence>
<feature type="transmembrane region" description="Helical" evidence="10">
    <location>
        <begin position="342"/>
        <end position="363"/>
    </location>
</feature>
<dbReference type="OrthoDB" id="9816034at2"/>
<feature type="chain" id="PRO_5008572314" description="Ammonium transporter" evidence="11">
    <location>
        <begin position="25"/>
        <end position="434"/>
    </location>
</feature>
<evidence type="ECO:0000256" key="4">
    <source>
        <dbReference type="ARBA" id="ARBA00022475"/>
    </source>
</evidence>
<dbReference type="PROSITE" id="PS01219">
    <property type="entry name" value="AMMONIUM_TRANSP"/>
    <property type="match status" value="1"/>
</dbReference>
<evidence type="ECO:0000256" key="10">
    <source>
        <dbReference type="RuleBase" id="RU362002"/>
    </source>
</evidence>
<dbReference type="InterPro" id="IPR029020">
    <property type="entry name" value="Ammonium/urea_transptr"/>
</dbReference>
<dbReference type="Gene3D" id="1.10.3430.10">
    <property type="entry name" value="Ammonium transporter AmtB like domains"/>
    <property type="match status" value="1"/>
</dbReference>
<feature type="transmembrane region" description="Helical" evidence="10">
    <location>
        <begin position="383"/>
        <end position="402"/>
    </location>
</feature>
<dbReference type="GO" id="GO:0005886">
    <property type="term" value="C:plasma membrane"/>
    <property type="evidence" value="ECO:0007669"/>
    <property type="project" value="UniProtKB-SubCell"/>
</dbReference>
<sequence length="434" mass="45379">MTPVKSTRLLIASLLLAASPLALAAETPTLNTANTAWLLTSSVLVLFMTIPGLALFYGGLVRTKNVLSVLMQCFAITCMVSIVWVLFAYSLAFGDGGGANAWIGGMAKALMAGIGVNTLKGDVPETVFAMFQMTFAIITPALVVGAFAERMKFSAMMLFSLLWLLLVYVPVCHWVWGDGWLQKMGVMDFAGGTVVHVNAGVAALVAALVLGRRKGFPETAMPPHNLTMTVIGACMLWVGWFGFNAGSALAANGTAGMTMLVTHIGAAAGSLTWMFCEWIRFGKPSVLGIVTGMVAGLGTITPASGFVGPLGALVIGVTAGLVCFVATNYMKRSLHVDDSLDVFPVHGVGGIIGTLLTGIFAATTLGGVGFAEGVTMGKQVTTQITGILVTAAWSGIVTFILLKLIDAMLGLRVTVEQETEGLDTVLHNETGYNL</sequence>
<feature type="transmembrane region" description="Helical" evidence="10">
    <location>
        <begin position="286"/>
        <end position="304"/>
    </location>
</feature>
<feature type="domain" description="Ammonium transporter AmtB-like" evidence="12">
    <location>
        <begin position="36"/>
        <end position="432"/>
    </location>
</feature>
<feature type="transmembrane region" description="Helical" evidence="10">
    <location>
        <begin position="189"/>
        <end position="211"/>
    </location>
</feature>